<protein>
    <recommendedName>
        <fullName evidence="4">Secreted protein</fullName>
    </recommendedName>
</protein>
<name>A0A853DH67_9MICO</name>
<feature type="chain" id="PRO_5032362245" description="Secreted protein" evidence="1">
    <location>
        <begin position="28"/>
        <end position="237"/>
    </location>
</feature>
<evidence type="ECO:0008006" key="4">
    <source>
        <dbReference type="Google" id="ProtNLM"/>
    </source>
</evidence>
<evidence type="ECO:0000313" key="2">
    <source>
        <dbReference type="EMBL" id="NYJ73545.1"/>
    </source>
</evidence>
<accession>A0A853DH67</accession>
<sequence length="237" mass="25114">MFKKYVALAGVGLVATSALLGTSAAHASASTSSAGGPVFVHGLRYLAHFDSRAVCDSHAQWAVDQVSKAGSGMTLLPSLGYSRTSAPTECYPIVNRDYPGYSGEWSYVVAYRSVTGKPLLSPVDVKVDPGQSHPPAVNPDHDSVYGYAHKVAFSTKTTSLQACNNKLNWSANAVLANPNAHLSYASKTCSTQDQLLPGYIGYEVDYLGTSENIGLAGDRAIQFDNPSMLASLGYNVR</sequence>
<dbReference type="EMBL" id="JACCFW010000001">
    <property type="protein sequence ID" value="NYJ73545.1"/>
    <property type="molecule type" value="Genomic_DNA"/>
</dbReference>
<dbReference type="RefSeq" id="WP_179478870.1">
    <property type="nucleotide sequence ID" value="NZ_JACCFW010000001.1"/>
</dbReference>
<evidence type="ECO:0000256" key="1">
    <source>
        <dbReference type="SAM" id="SignalP"/>
    </source>
</evidence>
<evidence type="ECO:0000313" key="3">
    <source>
        <dbReference type="Proteomes" id="UP000571817"/>
    </source>
</evidence>
<dbReference type="Proteomes" id="UP000571817">
    <property type="component" value="Unassembled WGS sequence"/>
</dbReference>
<organism evidence="2 3">
    <name type="scientific">Allobranchiibius huperziae</name>
    <dbReference type="NCBI Taxonomy" id="1874116"/>
    <lineage>
        <taxon>Bacteria</taxon>
        <taxon>Bacillati</taxon>
        <taxon>Actinomycetota</taxon>
        <taxon>Actinomycetes</taxon>
        <taxon>Micrococcales</taxon>
        <taxon>Dermacoccaceae</taxon>
        <taxon>Allobranchiibius</taxon>
    </lineage>
</organism>
<keyword evidence="3" id="KW-1185">Reference proteome</keyword>
<feature type="signal peptide" evidence="1">
    <location>
        <begin position="1"/>
        <end position="27"/>
    </location>
</feature>
<reference evidence="2 3" key="1">
    <citation type="submission" date="2020-07" db="EMBL/GenBank/DDBJ databases">
        <title>Sequencing the genomes of 1000 actinobacteria strains.</title>
        <authorList>
            <person name="Klenk H.-P."/>
        </authorList>
    </citation>
    <scope>NUCLEOTIDE SEQUENCE [LARGE SCALE GENOMIC DNA]</scope>
    <source>
        <strain evidence="2 3">DSM 29531</strain>
    </source>
</reference>
<keyword evidence="1" id="KW-0732">Signal</keyword>
<comment type="caution">
    <text evidence="2">The sequence shown here is derived from an EMBL/GenBank/DDBJ whole genome shotgun (WGS) entry which is preliminary data.</text>
</comment>
<gene>
    <name evidence="2" type="ORF">HNR15_000508</name>
</gene>
<dbReference type="AlphaFoldDB" id="A0A853DH67"/>
<proteinExistence type="predicted"/>